<evidence type="ECO:0000256" key="2">
    <source>
        <dbReference type="PROSITE-ProRule" id="PRU01091"/>
    </source>
</evidence>
<dbReference type="Pfam" id="PF00486">
    <property type="entry name" value="Trans_reg_C"/>
    <property type="match status" value="1"/>
</dbReference>
<dbReference type="GO" id="GO:0000160">
    <property type="term" value="P:phosphorelay signal transduction system"/>
    <property type="evidence" value="ECO:0007669"/>
    <property type="project" value="InterPro"/>
</dbReference>
<dbReference type="Gene3D" id="1.10.10.10">
    <property type="entry name" value="Winged helix-like DNA-binding domain superfamily/Winged helix DNA-binding domain"/>
    <property type="match status" value="1"/>
</dbReference>
<comment type="caution">
    <text evidence="4">The sequence shown here is derived from an EMBL/GenBank/DDBJ whole genome shotgun (WGS) entry which is preliminary data.</text>
</comment>
<feature type="DNA-binding region" description="OmpR/PhoB-type" evidence="2">
    <location>
        <begin position="82"/>
        <end position="187"/>
    </location>
</feature>
<evidence type="ECO:0000313" key="5">
    <source>
        <dbReference type="Proteomes" id="UP000481360"/>
    </source>
</evidence>
<dbReference type="PROSITE" id="PS51755">
    <property type="entry name" value="OMPR_PHOB"/>
    <property type="match status" value="1"/>
</dbReference>
<keyword evidence="5" id="KW-1185">Reference proteome</keyword>
<dbReference type="AlphaFoldDB" id="A0A7C9RXP8"/>
<proteinExistence type="predicted"/>
<evidence type="ECO:0000259" key="3">
    <source>
        <dbReference type="PROSITE" id="PS51755"/>
    </source>
</evidence>
<dbReference type="GO" id="GO:0006355">
    <property type="term" value="P:regulation of DNA-templated transcription"/>
    <property type="evidence" value="ECO:0007669"/>
    <property type="project" value="InterPro"/>
</dbReference>
<dbReference type="SMART" id="SM00862">
    <property type="entry name" value="Trans_reg_C"/>
    <property type="match status" value="1"/>
</dbReference>
<dbReference type="InterPro" id="IPR036388">
    <property type="entry name" value="WH-like_DNA-bd_sf"/>
</dbReference>
<protein>
    <submittedName>
        <fullName evidence="4">Winged helix-turn-helix transcriptional regulator</fullName>
    </submittedName>
</protein>
<dbReference type="InterPro" id="IPR016032">
    <property type="entry name" value="Sig_transdc_resp-reg_C-effctor"/>
</dbReference>
<evidence type="ECO:0000256" key="1">
    <source>
        <dbReference type="ARBA" id="ARBA00023125"/>
    </source>
</evidence>
<dbReference type="InterPro" id="IPR001867">
    <property type="entry name" value="OmpR/PhoB-type_DNA-bd"/>
</dbReference>
<gene>
    <name evidence="4" type="ORF">G7043_30010</name>
</gene>
<dbReference type="EMBL" id="JAAMPJ010000009">
    <property type="protein sequence ID" value="NGY63162.1"/>
    <property type="molecule type" value="Genomic_DNA"/>
</dbReference>
<dbReference type="Proteomes" id="UP000481360">
    <property type="component" value="Unassembled WGS sequence"/>
</dbReference>
<evidence type="ECO:0000313" key="4">
    <source>
        <dbReference type="EMBL" id="NGY63162.1"/>
    </source>
</evidence>
<sequence>MRTLEKEVVEGRTRIFFLGGAVALLEGEQDVKLVRWPAEFEKREKYHELGVLRLLVVEGGAQAPICTDIREDWIRAPITHSDLIARMQALRAKTVDHCSPRVDRGGIIHYGAQSAAVSPTEADLLELLTLNFGVLVPRETLRDRLSIQPGAASRNALDLHIMRIRRRIAPLGLVIQTAWGRGYVLTVENNDMARASNQ</sequence>
<keyword evidence="1 2" id="KW-0238">DNA-binding</keyword>
<dbReference type="CDD" id="cd00383">
    <property type="entry name" value="trans_reg_C"/>
    <property type="match status" value="1"/>
</dbReference>
<dbReference type="SUPFAM" id="SSF46894">
    <property type="entry name" value="C-terminal effector domain of the bipartite response regulators"/>
    <property type="match status" value="1"/>
</dbReference>
<reference evidence="4 5" key="1">
    <citation type="submission" date="2020-03" db="EMBL/GenBank/DDBJ databases">
        <title>Isolation and identification of active actinomycetes.</title>
        <authorList>
            <person name="Sun X."/>
        </authorList>
    </citation>
    <scope>NUCLEOTIDE SEQUENCE [LARGE SCALE GENOMIC DNA]</scope>
    <source>
        <strain evidence="4 5">NEAU-D13</strain>
    </source>
</reference>
<organism evidence="4 5">
    <name type="scientific">Lentzea alba</name>
    <dbReference type="NCBI Taxonomy" id="2714351"/>
    <lineage>
        <taxon>Bacteria</taxon>
        <taxon>Bacillati</taxon>
        <taxon>Actinomycetota</taxon>
        <taxon>Actinomycetes</taxon>
        <taxon>Pseudonocardiales</taxon>
        <taxon>Pseudonocardiaceae</taxon>
        <taxon>Lentzea</taxon>
    </lineage>
</organism>
<dbReference type="GO" id="GO:0003677">
    <property type="term" value="F:DNA binding"/>
    <property type="evidence" value="ECO:0007669"/>
    <property type="project" value="UniProtKB-UniRule"/>
</dbReference>
<name>A0A7C9RXP8_9PSEU</name>
<feature type="domain" description="OmpR/PhoB-type" evidence="3">
    <location>
        <begin position="82"/>
        <end position="187"/>
    </location>
</feature>
<accession>A0A7C9RXP8</accession>